<name>A0A6C0BKI7_9ZZZZ</name>
<proteinExistence type="predicted"/>
<accession>A0A6C0BKI7</accession>
<dbReference type="EMBL" id="MN739181">
    <property type="protein sequence ID" value="QHS92570.1"/>
    <property type="molecule type" value="Genomic_DNA"/>
</dbReference>
<sequence>MNPEDESCIFNPINLWNGGRLWFSFNNRVTHRQQCNFKIKSRYPIQTTYQPIRHSPLREMWTA</sequence>
<reference evidence="1" key="1">
    <citation type="journal article" date="2020" name="Nature">
        <title>Giant virus diversity and host interactions through global metagenomics.</title>
        <authorList>
            <person name="Schulz F."/>
            <person name="Roux S."/>
            <person name="Paez-Espino D."/>
            <person name="Jungbluth S."/>
            <person name="Walsh D.A."/>
            <person name="Denef V.J."/>
            <person name="McMahon K.D."/>
            <person name="Konstantinidis K.T."/>
            <person name="Eloe-Fadrosh E.A."/>
            <person name="Kyrpides N.C."/>
            <person name="Woyke T."/>
        </authorList>
    </citation>
    <scope>NUCLEOTIDE SEQUENCE</scope>
    <source>
        <strain evidence="1">GVMAG-M-3300014204-73</strain>
    </source>
</reference>
<protein>
    <submittedName>
        <fullName evidence="1">Uncharacterized protein</fullName>
    </submittedName>
</protein>
<organism evidence="1">
    <name type="scientific">viral metagenome</name>
    <dbReference type="NCBI Taxonomy" id="1070528"/>
    <lineage>
        <taxon>unclassified sequences</taxon>
        <taxon>metagenomes</taxon>
        <taxon>organismal metagenomes</taxon>
    </lineage>
</organism>
<evidence type="ECO:0000313" key="1">
    <source>
        <dbReference type="EMBL" id="QHS92570.1"/>
    </source>
</evidence>
<dbReference type="AlphaFoldDB" id="A0A6C0BKI7"/>